<dbReference type="InterPro" id="IPR052912">
    <property type="entry name" value="UPF0111_domain"/>
</dbReference>
<dbReference type="Pfam" id="PF01865">
    <property type="entry name" value="PhoU_div"/>
    <property type="match status" value="1"/>
</dbReference>
<dbReference type="InterPro" id="IPR038078">
    <property type="entry name" value="PhoU-like_sf"/>
</dbReference>
<gene>
    <name evidence="2" type="ORF">H8705_12690</name>
</gene>
<dbReference type="AlphaFoldDB" id="A0A926IHZ2"/>
<reference evidence="2" key="1">
    <citation type="submission" date="2020-08" db="EMBL/GenBank/DDBJ databases">
        <title>Genome public.</title>
        <authorList>
            <person name="Liu C."/>
            <person name="Sun Q."/>
        </authorList>
    </citation>
    <scope>NUCLEOTIDE SEQUENCE</scope>
    <source>
        <strain evidence="2">NSJ-64</strain>
    </source>
</reference>
<comment type="caution">
    <text evidence="2">The sequence shown here is derived from an EMBL/GenBank/DDBJ whole genome shotgun (WGS) entry which is preliminary data.</text>
</comment>
<evidence type="ECO:0000313" key="3">
    <source>
        <dbReference type="Proteomes" id="UP000623678"/>
    </source>
</evidence>
<dbReference type="PANTHER" id="PTHR37298">
    <property type="entry name" value="UPF0111 PROTEIN YKAA"/>
    <property type="match status" value="1"/>
</dbReference>
<comment type="similarity">
    <text evidence="1">Belongs to the UPF0111 family.</text>
</comment>
<dbReference type="EMBL" id="JACRTD010000011">
    <property type="protein sequence ID" value="MBC8586439.1"/>
    <property type="molecule type" value="Genomic_DNA"/>
</dbReference>
<sequence>MGKGKNYNYFDAFVEAAEYSRAAAALLHEALHDFAPQDLPAKMEQMHKIEHTADIRRHEMMSCLVKEFITPIEREDIIQLGQSIDDVTDAIEDVLMRMYMFNIRTVRPAALEFTGVLVSCCDAMKKALEEFHNFRKSTQLQPLIIELNRLEESGDKLYTDAMRDLYLNTTNAAELMAWTDNLNRLEQCCDACEDVANVIAEVVMKNS</sequence>
<proteinExistence type="inferred from homology"/>
<dbReference type="InterPro" id="IPR018445">
    <property type="entry name" value="Put_Phosphate_transp_reg"/>
</dbReference>
<organism evidence="2 3">
    <name type="scientific">Youxingia wuxianensis</name>
    <dbReference type="NCBI Taxonomy" id="2763678"/>
    <lineage>
        <taxon>Bacteria</taxon>
        <taxon>Bacillati</taxon>
        <taxon>Bacillota</taxon>
        <taxon>Clostridia</taxon>
        <taxon>Eubacteriales</taxon>
        <taxon>Oscillospiraceae</taxon>
        <taxon>Youxingia</taxon>
    </lineage>
</organism>
<dbReference type="RefSeq" id="WP_262396158.1">
    <property type="nucleotide sequence ID" value="NZ_JACRTD010000011.1"/>
</dbReference>
<protein>
    <submittedName>
        <fullName evidence="2">DUF47 family protein</fullName>
    </submittedName>
</protein>
<accession>A0A926IHZ2</accession>
<dbReference type="PANTHER" id="PTHR37298:SF1">
    <property type="entry name" value="UPF0111 PROTEIN YKAA"/>
    <property type="match status" value="1"/>
</dbReference>
<dbReference type="Gene3D" id="1.20.58.220">
    <property type="entry name" value="Phosphate transport system protein phou homolog 2, domain 2"/>
    <property type="match status" value="1"/>
</dbReference>
<name>A0A926IHZ2_9FIRM</name>
<evidence type="ECO:0000256" key="1">
    <source>
        <dbReference type="ARBA" id="ARBA00008591"/>
    </source>
</evidence>
<evidence type="ECO:0000313" key="2">
    <source>
        <dbReference type="EMBL" id="MBC8586439.1"/>
    </source>
</evidence>
<keyword evidence="3" id="KW-1185">Reference proteome</keyword>
<dbReference type="Proteomes" id="UP000623678">
    <property type="component" value="Unassembled WGS sequence"/>
</dbReference>